<protein>
    <recommendedName>
        <fullName evidence="5">RRM domain-containing protein</fullName>
    </recommendedName>
</protein>
<reference evidence="6 7" key="1">
    <citation type="journal article" date="2018" name="Genome Biol. Evol.">
        <title>Multiple Roots of Fruiting Body Formation in Amoebozoa.</title>
        <authorList>
            <person name="Hillmann F."/>
            <person name="Forbes G."/>
            <person name="Novohradska S."/>
            <person name="Ferling I."/>
            <person name="Riege K."/>
            <person name="Groth M."/>
            <person name="Westermann M."/>
            <person name="Marz M."/>
            <person name="Spaller T."/>
            <person name="Winckler T."/>
            <person name="Schaap P."/>
            <person name="Glockner G."/>
        </authorList>
    </citation>
    <scope>NUCLEOTIDE SEQUENCE [LARGE SCALE GENOMIC DNA]</scope>
    <source>
        <strain evidence="6 7">Jena</strain>
    </source>
</reference>
<evidence type="ECO:0000256" key="3">
    <source>
        <dbReference type="PROSITE-ProRule" id="PRU00176"/>
    </source>
</evidence>
<feature type="domain" description="RRM" evidence="5">
    <location>
        <begin position="62"/>
        <end position="147"/>
    </location>
</feature>
<accession>A0A2P6NB98</accession>
<dbReference type="InterPro" id="IPR050825">
    <property type="entry name" value="RBM42_RBP45_47-like"/>
</dbReference>
<organism evidence="6 7">
    <name type="scientific">Planoprotostelium fungivorum</name>
    <dbReference type="NCBI Taxonomy" id="1890364"/>
    <lineage>
        <taxon>Eukaryota</taxon>
        <taxon>Amoebozoa</taxon>
        <taxon>Evosea</taxon>
        <taxon>Variosea</taxon>
        <taxon>Cavosteliida</taxon>
        <taxon>Cavosteliaceae</taxon>
        <taxon>Planoprotostelium</taxon>
    </lineage>
</organism>
<evidence type="ECO:0000313" key="6">
    <source>
        <dbReference type="EMBL" id="PRP81221.1"/>
    </source>
</evidence>
<feature type="compositionally biased region" description="Polar residues" evidence="4">
    <location>
        <begin position="436"/>
        <end position="448"/>
    </location>
</feature>
<dbReference type="Pfam" id="PF00076">
    <property type="entry name" value="RRM_1"/>
    <property type="match status" value="3"/>
</dbReference>
<feature type="compositionally biased region" description="Basic and acidic residues" evidence="4">
    <location>
        <begin position="449"/>
        <end position="480"/>
    </location>
</feature>
<dbReference type="GO" id="GO:0005829">
    <property type="term" value="C:cytosol"/>
    <property type="evidence" value="ECO:0007669"/>
    <property type="project" value="TreeGrafter"/>
</dbReference>
<dbReference type="OrthoDB" id="8093034at2759"/>
<feature type="region of interest" description="Disordered" evidence="4">
    <location>
        <begin position="361"/>
        <end position="542"/>
    </location>
</feature>
<proteinExistence type="predicted"/>
<dbReference type="CDD" id="cd12344">
    <property type="entry name" value="RRM1_SECp43_like"/>
    <property type="match status" value="1"/>
</dbReference>
<feature type="domain" description="RRM" evidence="5">
    <location>
        <begin position="285"/>
        <end position="358"/>
    </location>
</feature>
<dbReference type="PANTHER" id="PTHR47640:SF10">
    <property type="entry name" value="TRNA SELENOCYSTEINE 1-ASSOCIATED PROTEIN 1-RELATED"/>
    <property type="match status" value="1"/>
</dbReference>
<feature type="region of interest" description="Disordered" evidence="4">
    <location>
        <begin position="257"/>
        <end position="280"/>
    </location>
</feature>
<feature type="compositionally biased region" description="Low complexity" evidence="4">
    <location>
        <begin position="396"/>
        <end position="425"/>
    </location>
</feature>
<evidence type="ECO:0000256" key="4">
    <source>
        <dbReference type="SAM" id="MobiDB-lite"/>
    </source>
</evidence>
<evidence type="ECO:0000256" key="1">
    <source>
        <dbReference type="ARBA" id="ARBA00022737"/>
    </source>
</evidence>
<keyword evidence="2 3" id="KW-0694">RNA-binding</keyword>
<comment type="caution">
    <text evidence="6">The sequence shown here is derived from an EMBL/GenBank/DDBJ whole genome shotgun (WGS) entry which is preliminary data.</text>
</comment>
<dbReference type="SUPFAM" id="SSF54928">
    <property type="entry name" value="RNA-binding domain, RBD"/>
    <property type="match status" value="3"/>
</dbReference>
<dbReference type="InParanoid" id="A0A2P6NB98"/>
<evidence type="ECO:0000259" key="5">
    <source>
        <dbReference type="PROSITE" id="PS50102"/>
    </source>
</evidence>
<dbReference type="PANTHER" id="PTHR47640">
    <property type="entry name" value="TRNA SELENOCYSTEINE 1-ASSOCIATED PROTEIN 1-RELATED-RELATED"/>
    <property type="match status" value="1"/>
</dbReference>
<keyword evidence="7" id="KW-1185">Reference proteome</keyword>
<dbReference type="Gene3D" id="3.30.70.330">
    <property type="match status" value="3"/>
</dbReference>
<dbReference type="Proteomes" id="UP000241769">
    <property type="component" value="Unassembled WGS sequence"/>
</dbReference>
<sequence>MAYYNAYGDPNQQYGQQYAAQGQYMQNPYGMQGGYGYGGYAAPPQPTGPMITSSAEQPGMSNTLWMGDIEDWMEESYIMGLFAQTGEVAHAKLLKNKVHTASNGSLVGYAFVYFNSPAAALRALDTYNNQPIPGLDGRFFRLNWATFGSQNKTNAPGTATVSGQVPPMSKVQNADNLAVFVGDLAADVTDVQLLYHFHVFYPSAYSAKVVYDHATNSSKGFGFVYFKDEGERTRALTEMQGYQLSYRPIKLNVASKRGGGAPAPSAPMAPVQRAQPQAQTDPDNKTIFVYGIDVSITQDILRSSFRDFGEITSIKLFTLKGFAFIDFATHDQAERVLTALPTGAIIGNCTVRLFWGKPAPGSAAPGSGAPQRSGEPPRLGYDQSGAYSPPDGGRQPGYQGYGQEQGEYYQGQGEEQQQQQQQPPQTESGSGAPAQSYETNEAYQYSNEQYRETEESQQGTKREHGEEEKEESTKKQRTDGEEREEETTEVKEEEKPQETREEPKEDVKEADVSVPVETKEEVANTEEEAVKTEEQVKTEEKA</sequence>
<dbReference type="STRING" id="1890364.A0A2P6NB98"/>
<gene>
    <name evidence="6" type="ORF">PROFUN_02055</name>
</gene>
<feature type="domain" description="RRM" evidence="5">
    <location>
        <begin position="177"/>
        <end position="256"/>
    </location>
</feature>
<dbReference type="InterPro" id="IPR000504">
    <property type="entry name" value="RRM_dom"/>
</dbReference>
<evidence type="ECO:0000313" key="7">
    <source>
        <dbReference type="Proteomes" id="UP000241769"/>
    </source>
</evidence>
<dbReference type="SMART" id="SM00360">
    <property type="entry name" value="RRM"/>
    <property type="match status" value="3"/>
</dbReference>
<dbReference type="InterPro" id="IPR012677">
    <property type="entry name" value="Nucleotide-bd_a/b_plait_sf"/>
</dbReference>
<feature type="compositionally biased region" description="Low complexity" evidence="4">
    <location>
        <begin position="361"/>
        <end position="370"/>
    </location>
</feature>
<evidence type="ECO:0000256" key="2">
    <source>
        <dbReference type="ARBA" id="ARBA00022884"/>
    </source>
</evidence>
<dbReference type="InterPro" id="IPR035979">
    <property type="entry name" value="RBD_domain_sf"/>
</dbReference>
<dbReference type="GO" id="GO:0003729">
    <property type="term" value="F:mRNA binding"/>
    <property type="evidence" value="ECO:0007669"/>
    <property type="project" value="InterPro"/>
</dbReference>
<feature type="compositionally biased region" description="Basic and acidic residues" evidence="4">
    <location>
        <begin position="488"/>
        <end position="542"/>
    </location>
</feature>
<dbReference type="EMBL" id="MDYQ01000129">
    <property type="protein sequence ID" value="PRP81221.1"/>
    <property type="molecule type" value="Genomic_DNA"/>
</dbReference>
<dbReference type="AlphaFoldDB" id="A0A2P6NB98"/>
<dbReference type="PROSITE" id="PS50102">
    <property type="entry name" value="RRM"/>
    <property type="match status" value="3"/>
</dbReference>
<name>A0A2P6NB98_9EUKA</name>
<keyword evidence="1" id="KW-0677">Repeat</keyword>